<evidence type="ECO:0000259" key="1">
    <source>
        <dbReference type="Pfam" id="PF03625"/>
    </source>
</evidence>
<dbReference type="SUPFAM" id="SSF103247">
    <property type="entry name" value="TT1751-like"/>
    <property type="match status" value="1"/>
</dbReference>
<name>A0A830GRK3_9CREN</name>
<gene>
    <name evidence="2" type="ORF">GCM10007981_01210</name>
</gene>
<dbReference type="Gene3D" id="3.30.310.70">
    <property type="entry name" value="TT1751-like domain"/>
    <property type="match status" value="1"/>
</dbReference>
<feature type="domain" description="DUF302" evidence="1">
    <location>
        <begin position="32"/>
        <end position="92"/>
    </location>
</feature>
<proteinExistence type="predicted"/>
<protein>
    <recommendedName>
        <fullName evidence="1">DUF302 domain-containing protein</fullName>
    </recommendedName>
</protein>
<dbReference type="OrthoDB" id="157520at2157"/>
<dbReference type="PANTHER" id="PTHR38342:SF2">
    <property type="entry name" value="INNER MEMBRANE OR EXPORTED"/>
    <property type="match status" value="1"/>
</dbReference>
<evidence type="ECO:0000313" key="2">
    <source>
        <dbReference type="EMBL" id="GGP19059.1"/>
    </source>
</evidence>
<dbReference type="Proteomes" id="UP000610960">
    <property type="component" value="Unassembled WGS sequence"/>
</dbReference>
<dbReference type="CDD" id="cd14797">
    <property type="entry name" value="DUF302"/>
    <property type="match status" value="1"/>
</dbReference>
<reference evidence="2" key="1">
    <citation type="journal article" date="2014" name="Int. J. Syst. Evol. Microbiol.">
        <title>Complete genome sequence of Corynebacterium casei LMG S-19264T (=DSM 44701T), isolated from a smear-ripened cheese.</title>
        <authorList>
            <consortium name="US DOE Joint Genome Institute (JGI-PGF)"/>
            <person name="Walter F."/>
            <person name="Albersmeier A."/>
            <person name="Kalinowski J."/>
            <person name="Ruckert C."/>
        </authorList>
    </citation>
    <scope>NUCLEOTIDE SEQUENCE</scope>
    <source>
        <strain evidence="2">JCM 10088</strain>
    </source>
</reference>
<dbReference type="InterPro" id="IPR005180">
    <property type="entry name" value="DUF302"/>
</dbReference>
<dbReference type="AlphaFoldDB" id="A0A830GRK3"/>
<dbReference type="InterPro" id="IPR035923">
    <property type="entry name" value="TT1751-like_sf"/>
</dbReference>
<keyword evidence="3" id="KW-1185">Reference proteome</keyword>
<accession>A0A830GRK3</accession>
<dbReference type="PANTHER" id="PTHR38342">
    <property type="entry name" value="SLR5037 PROTEIN"/>
    <property type="match status" value="1"/>
</dbReference>
<comment type="caution">
    <text evidence="2">The sequence shown here is derived from an EMBL/GenBank/DDBJ whole genome shotgun (WGS) entry which is preliminary data.</text>
</comment>
<organism evidence="2 3">
    <name type="scientific">Thermocladium modestius</name>
    <dbReference type="NCBI Taxonomy" id="62609"/>
    <lineage>
        <taxon>Archaea</taxon>
        <taxon>Thermoproteota</taxon>
        <taxon>Thermoprotei</taxon>
        <taxon>Thermoproteales</taxon>
        <taxon>Thermoproteaceae</taxon>
        <taxon>Thermocladium</taxon>
    </lineage>
</organism>
<sequence length="136" mass="15096">MMVRRCRADFNECVAAIKRRIEEGGATVFAVIDHSRNARDAGLALDDDVVIIFGNPRAGTILMQLDRRMSYDLPLRVAVWRGEDGATYIGYRMPSDVAREHGVSHDVVGKMDEFMNWVLNGLTEEATNEDGAGGDH</sequence>
<dbReference type="Pfam" id="PF03625">
    <property type="entry name" value="DUF302"/>
    <property type="match status" value="1"/>
</dbReference>
<evidence type="ECO:0000313" key="3">
    <source>
        <dbReference type="Proteomes" id="UP000610960"/>
    </source>
</evidence>
<dbReference type="EMBL" id="BMNL01000001">
    <property type="protein sequence ID" value="GGP19059.1"/>
    <property type="molecule type" value="Genomic_DNA"/>
</dbReference>
<reference evidence="2" key="2">
    <citation type="submission" date="2020-09" db="EMBL/GenBank/DDBJ databases">
        <authorList>
            <person name="Sun Q."/>
            <person name="Ohkuma M."/>
        </authorList>
    </citation>
    <scope>NUCLEOTIDE SEQUENCE</scope>
    <source>
        <strain evidence="2">JCM 10088</strain>
    </source>
</reference>